<dbReference type="PANTHER" id="PTHR43420">
    <property type="entry name" value="ACETYLTRANSFERASE"/>
    <property type="match status" value="1"/>
</dbReference>
<keyword evidence="9" id="KW-1185">Reference proteome</keyword>
<dbReference type="Proteomes" id="UP000288587">
    <property type="component" value="Unassembled WGS sequence"/>
</dbReference>
<evidence type="ECO:0000313" key="9">
    <source>
        <dbReference type="Proteomes" id="UP000288587"/>
    </source>
</evidence>
<proteinExistence type="inferred from homology"/>
<keyword evidence="4 5" id="KW-0012">Acyltransferase</keyword>
<evidence type="ECO:0000256" key="1">
    <source>
        <dbReference type="ARBA" id="ARBA00005395"/>
    </source>
</evidence>
<dbReference type="InterPro" id="IPR050680">
    <property type="entry name" value="YpeA/RimI_acetyltransf"/>
</dbReference>
<organism evidence="8 9">
    <name type="scientific">Inhella crocodyli</name>
    <dbReference type="NCBI Taxonomy" id="2499851"/>
    <lineage>
        <taxon>Bacteria</taxon>
        <taxon>Pseudomonadati</taxon>
        <taxon>Pseudomonadota</taxon>
        <taxon>Betaproteobacteria</taxon>
        <taxon>Burkholderiales</taxon>
        <taxon>Sphaerotilaceae</taxon>
        <taxon>Inhella</taxon>
    </lineage>
</organism>
<dbReference type="HAMAP" id="MF_02210">
    <property type="entry name" value="RimI"/>
    <property type="match status" value="1"/>
</dbReference>
<dbReference type="PROSITE" id="PS51186">
    <property type="entry name" value="GNAT"/>
    <property type="match status" value="1"/>
</dbReference>
<evidence type="ECO:0000256" key="4">
    <source>
        <dbReference type="ARBA" id="ARBA00023315"/>
    </source>
</evidence>
<keyword evidence="2 5" id="KW-0963">Cytoplasm</keyword>
<dbReference type="InterPro" id="IPR043690">
    <property type="entry name" value="RimI"/>
</dbReference>
<feature type="binding site" evidence="5">
    <location>
        <position position="102"/>
    </location>
    <ligand>
        <name>acetyl-CoA</name>
        <dbReference type="ChEBI" id="CHEBI:57288"/>
    </ligand>
</feature>
<dbReference type="InterPro" id="IPR000182">
    <property type="entry name" value="GNAT_dom"/>
</dbReference>
<dbReference type="Gene3D" id="3.40.630.30">
    <property type="match status" value="1"/>
</dbReference>
<dbReference type="GO" id="GO:0008999">
    <property type="term" value="F:protein-N-terminal-alanine acetyltransferase activity"/>
    <property type="evidence" value="ECO:0007669"/>
    <property type="project" value="UniProtKB-UniRule"/>
</dbReference>
<evidence type="ECO:0000256" key="3">
    <source>
        <dbReference type="ARBA" id="ARBA00022679"/>
    </source>
</evidence>
<feature type="binding site" evidence="5">
    <location>
        <begin position="63"/>
        <end position="65"/>
    </location>
    <ligand>
        <name>acetyl-CoA</name>
        <dbReference type="ChEBI" id="CHEBI:57288"/>
    </ligand>
</feature>
<feature type="domain" description="N-acetyltransferase" evidence="7">
    <location>
        <begin position="1"/>
        <end position="142"/>
    </location>
</feature>
<dbReference type="GO" id="GO:0005737">
    <property type="term" value="C:cytoplasm"/>
    <property type="evidence" value="ECO:0007669"/>
    <property type="project" value="UniProtKB-SubCell"/>
</dbReference>
<comment type="caution">
    <text evidence="8">The sequence shown here is derived from an EMBL/GenBank/DDBJ whole genome shotgun (WGS) entry which is preliminary data.</text>
</comment>
<sequence>MTVAEVERILPIEQQVYSHPWTRGNFIDSLAAGHLGWVGSDGEQPVAYWVAMAVLDEFHLLNLAVARDRWGQGWGRVALQHMVAVAQERDSAQLWLEVRVSNTRAQALYAREGFEPMGLRRGYYPLNAQQREDARLMRRLLKEPAL</sequence>
<evidence type="ECO:0000256" key="5">
    <source>
        <dbReference type="HAMAP-Rule" id="MF_02210"/>
    </source>
</evidence>
<evidence type="ECO:0000259" key="7">
    <source>
        <dbReference type="PROSITE" id="PS51186"/>
    </source>
</evidence>
<comment type="similarity">
    <text evidence="1 5 6">Belongs to the acetyltransferase family. RimI subfamily.</text>
</comment>
<feature type="active site" description="Proton acceptor" evidence="5">
    <location>
        <position position="97"/>
    </location>
</feature>
<accession>A0A437LI70</accession>
<name>A0A437LI70_9BURK</name>
<comment type="subcellular location">
    <subcellularLocation>
        <location evidence="5 6">Cytoplasm</location>
    </subcellularLocation>
</comment>
<evidence type="ECO:0000256" key="2">
    <source>
        <dbReference type="ARBA" id="ARBA00022490"/>
    </source>
</evidence>
<keyword evidence="3 5" id="KW-0808">Transferase</keyword>
<evidence type="ECO:0000256" key="6">
    <source>
        <dbReference type="RuleBase" id="RU363094"/>
    </source>
</evidence>
<dbReference type="InterPro" id="IPR016181">
    <property type="entry name" value="Acyl_CoA_acyltransferase"/>
</dbReference>
<comment type="caution">
    <text evidence="5">Lacks conserved residue(s) required for the propagation of feature annotation.</text>
</comment>
<dbReference type="AlphaFoldDB" id="A0A437LI70"/>
<comment type="function">
    <text evidence="5 6">Acetylates the N-terminal alanine of ribosomal protein bS18.</text>
</comment>
<dbReference type="EMBL" id="SACM01000003">
    <property type="protein sequence ID" value="RVT85082.1"/>
    <property type="molecule type" value="Genomic_DNA"/>
</dbReference>
<dbReference type="Pfam" id="PF00583">
    <property type="entry name" value="Acetyltransf_1"/>
    <property type="match status" value="1"/>
</dbReference>
<dbReference type="NCBIfam" id="TIGR01575">
    <property type="entry name" value="rimI"/>
    <property type="match status" value="1"/>
</dbReference>
<protein>
    <recommendedName>
        <fullName evidence="5 6">[Ribosomal protein bS18]-alanine N-acetyltransferase</fullName>
        <ecNumber evidence="5 6">2.3.1.266</ecNumber>
    </recommendedName>
</protein>
<dbReference type="InterPro" id="IPR006464">
    <property type="entry name" value="AcTrfase_RimI/Ard1"/>
</dbReference>
<evidence type="ECO:0000313" key="8">
    <source>
        <dbReference type="EMBL" id="RVT85082.1"/>
    </source>
</evidence>
<gene>
    <name evidence="5 8" type="primary">rimI</name>
    <name evidence="8" type="ORF">EOD73_11375</name>
</gene>
<dbReference type="OrthoDB" id="9796919at2"/>
<dbReference type="SUPFAM" id="SSF55729">
    <property type="entry name" value="Acyl-CoA N-acyltransferases (Nat)"/>
    <property type="match status" value="1"/>
</dbReference>
<comment type="catalytic activity">
    <reaction evidence="5 6">
        <text>N-terminal L-alanyl-[ribosomal protein bS18] + acetyl-CoA = N-terminal N(alpha)-acetyl-L-alanyl-[ribosomal protein bS18] + CoA + H(+)</text>
        <dbReference type="Rhea" id="RHEA:43756"/>
        <dbReference type="Rhea" id="RHEA-COMP:10676"/>
        <dbReference type="Rhea" id="RHEA-COMP:10677"/>
        <dbReference type="ChEBI" id="CHEBI:15378"/>
        <dbReference type="ChEBI" id="CHEBI:57287"/>
        <dbReference type="ChEBI" id="CHEBI:57288"/>
        <dbReference type="ChEBI" id="CHEBI:64718"/>
        <dbReference type="ChEBI" id="CHEBI:83683"/>
        <dbReference type="EC" id="2.3.1.266"/>
    </reaction>
</comment>
<dbReference type="CDD" id="cd04301">
    <property type="entry name" value="NAT_SF"/>
    <property type="match status" value="1"/>
</dbReference>
<dbReference type="PANTHER" id="PTHR43420:SF44">
    <property type="entry name" value="ACETYLTRANSFERASE YPEA"/>
    <property type="match status" value="1"/>
</dbReference>
<feature type="active site" description="Proton donor" evidence="5">
    <location>
        <position position="109"/>
    </location>
</feature>
<dbReference type="EC" id="2.3.1.266" evidence="5 6"/>
<reference evidence="8 9" key="1">
    <citation type="submission" date="2019-01" db="EMBL/GenBank/DDBJ databases">
        <authorList>
            <person name="Chen W.-M."/>
        </authorList>
    </citation>
    <scope>NUCLEOTIDE SEQUENCE [LARGE SCALE GENOMIC DNA]</scope>
    <source>
        <strain evidence="8 9">CCP-18</strain>
    </source>
</reference>